<feature type="domain" description="Beta-Casp" evidence="6">
    <location>
        <begin position="239"/>
        <end position="355"/>
    </location>
</feature>
<dbReference type="SMART" id="SM01027">
    <property type="entry name" value="Beta-Casp"/>
    <property type="match status" value="1"/>
</dbReference>
<dbReference type="Pfam" id="PF10996">
    <property type="entry name" value="Beta-Casp"/>
    <property type="match status" value="1"/>
</dbReference>
<reference evidence="7" key="1">
    <citation type="submission" date="2020-02" db="EMBL/GenBank/DDBJ databases">
        <authorList>
            <person name="Shen X.-R."/>
            <person name="Zhang Y.-X."/>
        </authorList>
    </citation>
    <scope>NUCLEOTIDE SEQUENCE</scope>
    <source>
        <strain evidence="7">SYP-B3998</strain>
    </source>
</reference>
<name>A0A6G4A410_9BACL</name>
<comment type="catalytic activity">
    <reaction evidence="4">
        <text>3',5'-cyclic UMP + H2O = UMP + H(+)</text>
        <dbReference type="Rhea" id="RHEA:70575"/>
        <dbReference type="ChEBI" id="CHEBI:15377"/>
        <dbReference type="ChEBI" id="CHEBI:15378"/>
        <dbReference type="ChEBI" id="CHEBI:57865"/>
        <dbReference type="ChEBI" id="CHEBI:184387"/>
    </reaction>
    <physiologicalReaction direction="left-to-right" evidence="4">
        <dbReference type="Rhea" id="RHEA:70576"/>
    </physiologicalReaction>
</comment>
<dbReference type="PANTHER" id="PTHR11203:SF37">
    <property type="entry name" value="INTEGRATOR COMPLEX SUBUNIT 11"/>
    <property type="match status" value="1"/>
</dbReference>
<proteinExistence type="predicted"/>
<evidence type="ECO:0000313" key="7">
    <source>
        <dbReference type="EMBL" id="NEW08387.1"/>
    </source>
</evidence>
<dbReference type="Pfam" id="PF00753">
    <property type="entry name" value="Lactamase_B"/>
    <property type="match status" value="1"/>
</dbReference>
<dbReference type="EMBL" id="JAAIKC010000009">
    <property type="protein sequence ID" value="NEW08387.1"/>
    <property type="molecule type" value="Genomic_DNA"/>
</dbReference>
<dbReference type="Gene3D" id="3.60.15.10">
    <property type="entry name" value="Ribonuclease Z/Hydroxyacylglutathione hydrolase-like"/>
    <property type="match status" value="1"/>
</dbReference>
<evidence type="ECO:0000259" key="6">
    <source>
        <dbReference type="SMART" id="SM01027"/>
    </source>
</evidence>
<keyword evidence="1 7" id="KW-0378">Hydrolase</keyword>
<dbReference type="CDD" id="cd16295">
    <property type="entry name" value="TTHA0252-CPSF-like_MBL-fold"/>
    <property type="match status" value="1"/>
</dbReference>
<dbReference type="PANTHER" id="PTHR11203">
    <property type="entry name" value="CLEAVAGE AND POLYADENYLATION SPECIFICITY FACTOR FAMILY MEMBER"/>
    <property type="match status" value="1"/>
</dbReference>
<feature type="domain" description="Metallo-beta-lactamase" evidence="5">
    <location>
        <begin position="14"/>
        <end position="228"/>
    </location>
</feature>
<dbReference type="GO" id="GO:0016787">
    <property type="term" value="F:hydrolase activity"/>
    <property type="evidence" value="ECO:0007669"/>
    <property type="project" value="UniProtKB-KW"/>
</dbReference>
<sequence>MMQLKVWGGAGEHGRSCYWIKKGKTSILLDCGVKRVGCGEYPLLESSEISNLDAVFLSHAHEDHSIALPLLYKYGYTGKVWTTQITAEQLPIYYRSWSNYVQQQSGELPYEEKHISQVTYAFLEETVRPLRWMDLSPTIRLCWGRSGHMLGSVWLLLEIEGKRLFYSGDYSEESLLLGTDSLQDLPGGIGGLHGAIIDGAYGVDAEPQAEKLAKLYSSAENVLTSGGHLLLPVPVSGRGQELMLLMRQQFPTVPIRVEQELLGAMELMCQQPEWLQPKAERFIAEALSNGSFEVIRDEVERERLLTEEQPSIFFTSDGMMQSPKARWYYEKLRSKPANGILITGHVAKGSSAHQLLAQSEEVRGCQMMAVRYKIHQGLPDVQTMLQYLPSSCPKLLVHAPKIETDLLIQQLLTEGYSDLLSLQPGDRVFL</sequence>
<evidence type="ECO:0000256" key="3">
    <source>
        <dbReference type="ARBA" id="ARBA00034301"/>
    </source>
</evidence>
<dbReference type="InterPro" id="IPR001279">
    <property type="entry name" value="Metallo-B-lactamas"/>
</dbReference>
<dbReference type="GO" id="GO:0004521">
    <property type="term" value="F:RNA endonuclease activity"/>
    <property type="evidence" value="ECO:0007669"/>
    <property type="project" value="TreeGrafter"/>
</dbReference>
<dbReference type="RefSeq" id="WP_163951114.1">
    <property type="nucleotide sequence ID" value="NZ_JAAIKC010000009.1"/>
</dbReference>
<evidence type="ECO:0000259" key="5">
    <source>
        <dbReference type="SMART" id="SM00849"/>
    </source>
</evidence>
<dbReference type="InterPro" id="IPR050698">
    <property type="entry name" value="MBL"/>
</dbReference>
<comment type="function">
    <text evidence="3">Counteracts the endogenous Pycsar antiviral defense system. Phosphodiesterase that enables metal-dependent hydrolysis of host cyclic nucleotide Pycsar defense signals such as cCMP and cUMP.</text>
</comment>
<dbReference type="AlphaFoldDB" id="A0A6G4A410"/>
<evidence type="ECO:0000256" key="1">
    <source>
        <dbReference type="ARBA" id="ARBA00022801"/>
    </source>
</evidence>
<comment type="catalytic activity">
    <reaction evidence="2">
        <text>3',5'-cyclic CMP + H2O = CMP + H(+)</text>
        <dbReference type="Rhea" id="RHEA:72675"/>
        <dbReference type="ChEBI" id="CHEBI:15377"/>
        <dbReference type="ChEBI" id="CHEBI:15378"/>
        <dbReference type="ChEBI" id="CHEBI:58003"/>
        <dbReference type="ChEBI" id="CHEBI:60377"/>
    </reaction>
    <physiologicalReaction direction="left-to-right" evidence="2">
        <dbReference type="Rhea" id="RHEA:72676"/>
    </physiologicalReaction>
</comment>
<comment type="caution">
    <text evidence="7">The sequence shown here is derived from an EMBL/GenBank/DDBJ whole genome shotgun (WGS) entry which is preliminary data.</text>
</comment>
<evidence type="ECO:0000256" key="4">
    <source>
        <dbReference type="ARBA" id="ARBA00048505"/>
    </source>
</evidence>
<dbReference type="InterPro" id="IPR036866">
    <property type="entry name" value="RibonucZ/Hydroxyglut_hydro"/>
</dbReference>
<dbReference type="InterPro" id="IPR022712">
    <property type="entry name" value="Beta_Casp"/>
</dbReference>
<evidence type="ECO:0000256" key="2">
    <source>
        <dbReference type="ARBA" id="ARBA00034221"/>
    </source>
</evidence>
<dbReference type="SMART" id="SM00849">
    <property type="entry name" value="Lactamase_B"/>
    <property type="match status" value="1"/>
</dbReference>
<dbReference type="Gene3D" id="3.40.50.10890">
    <property type="match status" value="1"/>
</dbReference>
<protein>
    <submittedName>
        <fullName evidence="7">MBL fold metallo-hydrolase</fullName>
    </submittedName>
</protein>
<accession>A0A6G4A410</accession>
<dbReference type="SUPFAM" id="SSF56281">
    <property type="entry name" value="Metallo-hydrolase/oxidoreductase"/>
    <property type="match status" value="1"/>
</dbReference>
<gene>
    <name evidence="7" type="ORF">GK047_20530</name>
</gene>
<organism evidence="7">
    <name type="scientific">Paenibacillus sp. SYP-B3998</name>
    <dbReference type="NCBI Taxonomy" id="2678564"/>
    <lineage>
        <taxon>Bacteria</taxon>
        <taxon>Bacillati</taxon>
        <taxon>Bacillota</taxon>
        <taxon>Bacilli</taxon>
        <taxon>Bacillales</taxon>
        <taxon>Paenibacillaceae</taxon>
        <taxon>Paenibacillus</taxon>
    </lineage>
</organism>